<dbReference type="Gene3D" id="3.90.180.10">
    <property type="entry name" value="Medium-chain alcohol dehydrogenases, catalytic domain"/>
    <property type="match status" value="1"/>
</dbReference>
<dbReference type="Gene3D" id="3.40.50.720">
    <property type="entry name" value="NAD(P)-binding Rossmann-like Domain"/>
    <property type="match status" value="1"/>
</dbReference>
<dbReference type="PANTHER" id="PTHR44154">
    <property type="entry name" value="QUINONE OXIDOREDUCTASE"/>
    <property type="match status" value="1"/>
</dbReference>
<gene>
    <name evidence="8" type="ORF">KDL28_33090</name>
</gene>
<dbReference type="SMART" id="SM00829">
    <property type="entry name" value="PKS_ER"/>
    <property type="match status" value="1"/>
</dbReference>
<evidence type="ECO:0000256" key="6">
    <source>
        <dbReference type="ARBA" id="ARBA00022990"/>
    </source>
</evidence>
<reference evidence="8" key="1">
    <citation type="submission" date="2021-04" db="EMBL/GenBank/DDBJ databases">
        <title>Pseudonocardia sp. nov., isolated from sandy soil of mangrove forest.</title>
        <authorList>
            <person name="Zan Z."/>
            <person name="Huang R."/>
            <person name="Liu W."/>
        </authorList>
    </citation>
    <scope>NUCLEOTIDE SEQUENCE</scope>
    <source>
        <strain evidence="8">S2-4</strain>
    </source>
</reference>
<dbReference type="Pfam" id="PF08240">
    <property type="entry name" value="ADH_N"/>
    <property type="match status" value="1"/>
</dbReference>
<dbReference type="EMBL" id="JAGSOV010000073">
    <property type="protein sequence ID" value="MCO1659909.1"/>
    <property type="molecule type" value="Genomic_DNA"/>
</dbReference>
<dbReference type="InterPro" id="IPR013149">
    <property type="entry name" value="ADH-like_C"/>
</dbReference>
<comment type="caution">
    <text evidence="8">The sequence shown here is derived from an EMBL/GenBank/DDBJ whole genome shotgun (WGS) entry which is preliminary data.</text>
</comment>
<dbReference type="InterPro" id="IPR020843">
    <property type="entry name" value="ER"/>
</dbReference>
<dbReference type="Proteomes" id="UP001165283">
    <property type="component" value="Unassembled WGS sequence"/>
</dbReference>
<dbReference type="SUPFAM" id="SSF50129">
    <property type="entry name" value="GroES-like"/>
    <property type="match status" value="1"/>
</dbReference>
<keyword evidence="3" id="KW-0963">Cytoplasm</keyword>
<dbReference type="InterPro" id="IPR002364">
    <property type="entry name" value="Quin_OxRdtase/zeta-crystal_CS"/>
</dbReference>
<dbReference type="CDD" id="cd05289">
    <property type="entry name" value="MDR_like_2"/>
    <property type="match status" value="1"/>
</dbReference>
<protein>
    <submittedName>
        <fullName evidence="8">NADP-dependent oxidoreductase</fullName>
    </submittedName>
</protein>
<dbReference type="InterPro" id="IPR013154">
    <property type="entry name" value="ADH-like_N"/>
</dbReference>
<name>A0ABT1AAS1_9PSEU</name>
<keyword evidence="9" id="KW-1185">Reference proteome</keyword>
<dbReference type="RefSeq" id="WP_252445023.1">
    <property type="nucleotide sequence ID" value="NZ_JAGSOV010000073.1"/>
</dbReference>
<evidence type="ECO:0000259" key="7">
    <source>
        <dbReference type="SMART" id="SM00829"/>
    </source>
</evidence>
<organism evidence="8 9">
    <name type="scientific">Pseudonocardia humida</name>
    <dbReference type="NCBI Taxonomy" id="2800819"/>
    <lineage>
        <taxon>Bacteria</taxon>
        <taxon>Bacillati</taxon>
        <taxon>Actinomycetota</taxon>
        <taxon>Actinomycetes</taxon>
        <taxon>Pseudonocardiales</taxon>
        <taxon>Pseudonocardiaceae</taxon>
        <taxon>Pseudonocardia</taxon>
    </lineage>
</organism>
<dbReference type="SUPFAM" id="SSF51735">
    <property type="entry name" value="NAD(P)-binding Rossmann-fold domains"/>
    <property type="match status" value="1"/>
</dbReference>
<keyword evidence="6" id="KW-0007">Acetylation</keyword>
<evidence type="ECO:0000313" key="8">
    <source>
        <dbReference type="EMBL" id="MCO1659909.1"/>
    </source>
</evidence>
<keyword evidence="5" id="KW-0694">RNA-binding</keyword>
<dbReference type="InterPro" id="IPR051603">
    <property type="entry name" value="Zinc-ADH_QOR/CCCR"/>
</dbReference>
<proteinExistence type="predicted"/>
<evidence type="ECO:0000313" key="9">
    <source>
        <dbReference type="Proteomes" id="UP001165283"/>
    </source>
</evidence>
<evidence type="ECO:0000256" key="1">
    <source>
        <dbReference type="ARBA" id="ARBA00004496"/>
    </source>
</evidence>
<feature type="domain" description="Enoyl reductase (ER)" evidence="7">
    <location>
        <begin position="10"/>
        <end position="297"/>
    </location>
</feature>
<dbReference type="Pfam" id="PF00107">
    <property type="entry name" value="ADH_zinc_N"/>
    <property type="match status" value="1"/>
</dbReference>
<comment type="subunit">
    <text evidence="2">Homotetramer.</text>
</comment>
<dbReference type="PROSITE" id="PS01162">
    <property type="entry name" value="QOR_ZETA_CRYSTAL"/>
    <property type="match status" value="1"/>
</dbReference>
<dbReference type="InterPro" id="IPR036291">
    <property type="entry name" value="NAD(P)-bd_dom_sf"/>
</dbReference>
<evidence type="ECO:0000256" key="5">
    <source>
        <dbReference type="ARBA" id="ARBA00022884"/>
    </source>
</evidence>
<evidence type="ECO:0000256" key="4">
    <source>
        <dbReference type="ARBA" id="ARBA00022857"/>
    </source>
</evidence>
<keyword evidence="4" id="KW-0521">NADP</keyword>
<comment type="subcellular location">
    <subcellularLocation>
        <location evidence="1">Cytoplasm</location>
    </subcellularLocation>
</comment>
<dbReference type="InterPro" id="IPR011032">
    <property type="entry name" value="GroES-like_sf"/>
</dbReference>
<accession>A0ABT1AAS1</accession>
<evidence type="ECO:0000256" key="3">
    <source>
        <dbReference type="ARBA" id="ARBA00022490"/>
    </source>
</evidence>
<dbReference type="PANTHER" id="PTHR44154:SF1">
    <property type="entry name" value="QUINONE OXIDOREDUCTASE"/>
    <property type="match status" value="1"/>
</dbReference>
<evidence type="ECO:0000256" key="2">
    <source>
        <dbReference type="ARBA" id="ARBA00011881"/>
    </source>
</evidence>
<sequence length="306" mass="31182">MKAIRFEQYGPPEVLALVDVEEPHTGPGQVRIEVRAAGVNGLDWKIRAGHMRQMIDLQLPSGTGSDASGVIDQVGEGVSDVEVGDAVFGVGVGVLAEYAVLDAWAVKPDSLSFEEAAGYPIPVETAFRILDQVGVEPGHTLLISGASGGVGTAAVQIARERGITVVGTASPANQDYLRELGALPTTYGDGLVDRVRALAPNGVDAALDVSGSGVIADCIELTGDPSTVVSIADFTAPRLGAQVSFAPTDISAALRAAAALHVEGVLHIPVESRFPLADTAAAQARNEAGHAAGRTVVVVSGGPGAT</sequence>